<evidence type="ECO:0000256" key="4">
    <source>
        <dbReference type="ARBA" id="ARBA00022989"/>
    </source>
</evidence>
<keyword evidence="2" id="KW-1003">Cell membrane</keyword>
<dbReference type="OrthoDB" id="9804822at2"/>
<evidence type="ECO:0000313" key="8">
    <source>
        <dbReference type="Proteomes" id="UP000254508"/>
    </source>
</evidence>
<organism evidence="7 8">
    <name type="scientific">Erythrobacter aureus</name>
    <dbReference type="NCBI Taxonomy" id="2182384"/>
    <lineage>
        <taxon>Bacteria</taxon>
        <taxon>Pseudomonadati</taxon>
        <taxon>Pseudomonadota</taxon>
        <taxon>Alphaproteobacteria</taxon>
        <taxon>Sphingomonadales</taxon>
        <taxon>Erythrobacteraceae</taxon>
        <taxon>Erythrobacter/Porphyrobacter group</taxon>
        <taxon>Erythrobacter</taxon>
    </lineage>
</organism>
<accession>A0A345YB49</accession>
<feature type="transmembrane region" description="Helical" evidence="6">
    <location>
        <begin position="39"/>
        <end position="67"/>
    </location>
</feature>
<gene>
    <name evidence="7" type="ORF">DVR09_01350</name>
</gene>
<evidence type="ECO:0000313" key="7">
    <source>
        <dbReference type="EMBL" id="AXK41151.1"/>
    </source>
</evidence>
<evidence type="ECO:0000256" key="3">
    <source>
        <dbReference type="ARBA" id="ARBA00022692"/>
    </source>
</evidence>
<dbReference type="GO" id="GO:0005886">
    <property type="term" value="C:plasma membrane"/>
    <property type="evidence" value="ECO:0007669"/>
    <property type="project" value="UniProtKB-SubCell"/>
</dbReference>
<dbReference type="PIRSF" id="PIRSF006324">
    <property type="entry name" value="LeuE"/>
    <property type="match status" value="1"/>
</dbReference>
<evidence type="ECO:0000256" key="1">
    <source>
        <dbReference type="ARBA" id="ARBA00004651"/>
    </source>
</evidence>
<keyword evidence="4 6" id="KW-1133">Transmembrane helix</keyword>
<name>A0A345YB49_9SPHN</name>
<feature type="transmembrane region" description="Helical" evidence="6">
    <location>
        <begin position="74"/>
        <end position="92"/>
    </location>
</feature>
<dbReference type="InterPro" id="IPR001123">
    <property type="entry name" value="LeuE-type"/>
</dbReference>
<dbReference type="KEGG" id="err:DVR09_01350"/>
<feature type="transmembrane region" description="Helical" evidence="6">
    <location>
        <begin position="143"/>
        <end position="168"/>
    </location>
</feature>
<protein>
    <submittedName>
        <fullName evidence="7">LysE family translocator</fullName>
    </submittedName>
</protein>
<sequence length="205" mass="21301">MDLTTFLLFVATTFVVILTPGPAAIAVTSLAAGNGLSRGLFVIAGVACANTVFFALSALGISAMIIASDTLFMLIKWIGVGYLIYLGIGAITGKSTTLTVRPGGERPATHLFSRGFVVEFANPKALLYFAAILPQFLDTAAPIAPQIAIMGATTLVLDCLVYTIYAALGHGISRSGIPGRVVRVLDRCAGGALLFAAYKMARVTA</sequence>
<proteinExistence type="predicted"/>
<dbReference type="PANTHER" id="PTHR30086:SF20">
    <property type="entry name" value="ARGININE EXPORTER PROTEIN ARGO-RELATED"/>
    <property type="match status" value="1"/>
</dbReference>
<dbReference type="GO" id="GO:0015171">
    <property type="term" value="F:amino acid transmembrane transporter activity"/>
    <property type="evidence" value="ECO:0007669"/>
    <property type="project" value="TreeGrafter"/>
</dbReference>
<dbReference type="EMBL" id="CP031357">
    <property type="protein sequence ID" value="AXK41151.1"/>
    <property type="molecule type" value="Genomic_DNA"/>
</dbReference>
<keyword evidence="8" id="KW-1185">Reference proteome</keyword>
<keyword evidence="3 6" id="KW-0812">Transmembrane</keyword>
<dbReference type="Pfam" id="PF01810">
    <property type="entry name" value="LysE"/>
    <property type="match status" value="1"/>
</dbReference>
<dbReference type="AlphaFoldDB" id="A0A345YB49"/>
<keyword evidence="5 6" id="KW-0472">Membrane</keyword>
<evidence type="ECO:0000256" key="5">
    <source>
        <dbReference type="ARBA" id="ARBA00023136"/>
    </source>
</evidence>
<evidence type="ECO:0000256" key="6">
    <source>
        <dbReference type="SAM" id="Phobius"/>
    </source>
</evidence>
<reference evidence="8" key="1">
    <citation type="submission" date="2018-07" db="EMBL/GenBank/DDBJ databases">
        <title>Genome sequence of Erythrobacter strain YH-07, an antagonistic bacterium isolated from Yellow Sea.</title>
        <authorList>
            <person name="Tang T."/>
            <person name="Liu Q."/>
            <person name="Sun X."/>
        </authorList>
    </citation>
    <scope>NUCLEOTIDE SEQUENCE [LARGE SCALE GENOMIC DNA]</scope>
    <source>
        <strain evidence="8">YH-07</strain>
    </source>
</reference>
<evidence type="ECO:0000256" key="2">
    <source>
        <dbReference type="ARBA" id="ARBA00022475"/>
    </source>
</evidence>
<dbReference type="Proteomes" id="UP000254508">
    <property type="component" value="Chromosome"/>
</dbReference>
<dbReference type="PANTHER" id="PTHR30086">
    <property type="entry name" value="ARGININE EXPORTER PROTEIN ARGO"/>
    <property type="match status" value="1"/>
</dbReference>
<comment type="subcellular location">
    <subcellularLocation>
        <location evidence="1">Cell membrane</location>
        <topology evidence="1">Multi-pass membrane protein</topology>
    </subcellularLocation>
</comment>
<dbReference type="RefSeq" id="WP_115415341.1">
    <property type="nucleotide sequence ID" value="NZ_CP031357.1"/>
</dbReference>